<proteinExistence type="predicted"/>
<name>A0AAV4R5E9_CAEEX</name>
<dbReference type="EMBL" id="BPLR01007396">
    <property type="protein sequence ID" value="GIY16642.1"/>
    <property type="molecule type" value="Genomic_DNA"/>
</dbReference>
<accession>A0AAV4R5E9</accession>
<keyword evidence="2" id="KW-1185">Reference proteome</keyword>
<organism evidence="1 2">
    <name type="scientific">Caerostris extrusa</name>
    <name type="common">Bark spider</name>
    <name type="synonym">Caerostris bankana</name>
    <dbReference type="NCBI Taxonomy" id="172846"/>
    <lineage>
        <taxon>Eukaryota</taxon>
        <taxon>Metazoa</taxon>
        <taxon>Ecdysozoa</taxon>
        <taxon>Arthropoda</taxon>
        <taxon>Chelicerata</taxon>
        <taxon>Arachnida</taxon>
        <taxon>Araneae</taxon>
        <taxon>Araneomorphae</taxon>
        <taxon>Entelegynae</taxon>
        <taxon>Araneoidea</taxon>
        <taxon>Araneidae</taxon>
        <taxon>Caerostris</taxon>
    </lineage>
</organism>
<protein>
    <submittedName>
        <fullName evidence="1">Uncharacterized protein</fullName>
    </submittedName>
</protein>
<sequence length="53" mass="6142">SAVLRNMICGYLHQWSSVGERINIETSPVTSERLILIMHDDKQSDVRRPRHVP</sequence>
<gene>
    <name evidence="1" type="ORF">CEXT_371411</name>
</gene>
<dbReference type="Proteomes" id="UP001054945">
    <property type="component" value="Unassembled WGS sequence"/>
</dbReference>
<dbReference type="AlphaFoldDB" id="A0AAV4R5E9"/>
<reference evidence="1 2" key="1">
    <citation type="submission" date="2021-06" db="EMBL/GenBank/DDBJ databases">
        <title>Caerostris extrusa draft genome.</title>
        <authorList>
            <person name="Kono N."/>
            <person name="Arakawa K."/>
        </authorList>
    </citation>
    <scope>NUCLEOTIDE SEQUENCE [LARGE SCALE GENOMIC DNA]</scope>
</reference>
<feature type="non-terminal residue" evidence="1">
    <location>
        <position position="1"/>
    </location>
</feature>
<comment type="caution">
    <text evidence="1">The sequence shown here is derived from an EMBL/GenBank/DDBJ whole genome shotgun (WGS) entry which is preliminary data.</text>
</comment>
<evidence type="ECO:0000313" key="1">
    <source>
        <dbReference type="EMBL" id="GIY16642.1"/>
    </source>
</evidence>
<evidence type="ECO:0000313" key="2">
    <source>
        <dbReference type="Proteomes" id="UP001054945"/>
    </source>
</evidence>